<evidence type="ECO:0000256" key="1">
    <source>
        <dbReference type="ARBA" id="ARBA00023211"/>
    </source>
</evidence>
<dbReference type="PANTHER" id="PTHR21621:SF0">
    <property type="entry name" value="BETA-CITRYLGLUTAMATE SYNTHASE B-RELATED"/>
    <property type="match status" value="1"/>
</dbReference>
<keyword evidence="2" id="KW-0067">ATP-binding</keyword>
<keyword evidence="2" id="KW-0547">Nucleotide-binding</keyword>
<proteinExistence type="predicted"/>
<dbReference type="InterPro" id="IPR013815">
    <property type="entry name" value="ATP_grasp_subdomain_1"/>
</dbReference>
<sequence length="491" mass="55739">MKPLLVLVDQLSDWQPYYPTRQVITIGDFLAGQTEARGYVINLCSDYSYLSTGYYGSLLAEARGGQVFPGVRAIRELNNFEQGQPLPTKTSRILEADRRSGKSNADLVHLRVYFGQTENASLRPVARKLFETFAFPIFDAKLQRVHENLWIIASLNVVAINELNESDQTRFAESLDTFSSKIWRLKRINKRYKYDLAILVNPEEQLPPSNKGALTAFEKAGKDIGLNVELITWKEAHRIAEYDALFIRETTNVDHHTYRIAQQAENAGLVVIDSPRDIMRCSNKVYLHECLQLHQVDTPETRLLMTQQDYNIDHLIEELELPIIVKVPDGAFSIGVEKAKTREELQECISRLGQRSALLLLQKFMPTEYDWRIGILNGEAIYACRYFMAKSHWQIYNHSARSKSNSSGNADAFAIHDVPKKVIKTALKAARCMGDGFYGVDLKSSGDRVVVIEVNDNPSIDKGVEDLNEGTALYQKIMQTFLARLDDINGR</sequence>
<protein>
    <submittedName>
        <fullName evidence="4">Glutathione synthase/RimK-type ligase, ATP-grasp superfamily</fullName>
    </submittedName>
</protein>
<dbReference type="PANTHER" id="PTHR21621">
    <property type="entry name" value="RIBOSOMAL PROTEIN S6 MODIFICATION PROTEIN"/>
    <property type="match status" value="1"/>
</dbReference>
<dbReference type="Gene3D" id="3.30.1490.20">
    <property type="entry name" value="ATP-grasp fold, A domain"/>
    <property type="match status" value="1"/>
</dbReference>
<dbReference type="STRING" id="484498.SAMN05421686_109107"/>
<dbReference type="RefSeq" id="WP_076517170.1">
    <property type="nucleotide sequence ID" value="NZ_FTOH01000009.1"/>
</dbReference>
<dbReference type="AlphaFoldDB" id="A0A1N7PDJ2"/>
<dbReference type="Pfam" id="PF14401">
    <property type="entry name" value="RLAN"/>
    <property type="match status" value="1"/>
</dbReference>
<gene>
    <name evidence="4" type="ORF">SAMN05421686_109107</name>
</gene>
<dbReference type="PROSITE" id="PS50975">
    <property type="entry name" value="ATP_GRASP"/>
    <property type="match status" value="1"/>
</dbReference>
<dbReference type="GO" id="GO:0046872">
    <property type="term" value="F:metal ion binding"/>
    <property type="evidence" value="ECO:0007669"/>
    <property type="project" value="InterPro"/>
</dbReference>
<dbReference type="SUPFAM" id="SSF56059">
    <property type="entry name" value="Glutathione synthetase ATP-binding domain-like"/>
    <property type="match status" value="1"/>
</dbReference>
<organism evidence="4 5">
    <name type="scientific">Thalassolituus maritimus</name>
    <dbReference type="NCBI Taxonomy" id="484498"/>
    <lineage>
        <taxon>Bacteria</taxon>
        <taxon>Pseudomonadati</taxon>
        <taxon>Pseudomonadota</taxon>
        <taxon>Gammaproteobacteria</taxon>
        <taxon>Oceanospirillales</taxon>
        <taxon>Oceanospirillaceae</taxon>
        <taxon>Thalassolituus</taxon>
    </lineage>
</organism>
<dbReference type="EMBL" id="FTOH01000009">
    <property type="protein sequence ID" value="SIT08606.1"/>
    <property type="molecule type" value="Genomic_DNA"/>
</dbReference>
<dbReference type="GO" id="GO:0018169">
    <property type="term" value="F:ribosomal S6-glutamic acid ligase activity"/>
    <property type="evidence" value="ECO:0007669"/>
    <property type="project" value="TreeGrafter"/>
</dbReference>
<dbReference type="Gene3D" id="3.40.50.20">
    <property type="match status" value="1"/>
</dbReference>
<keyword evidence="5" id="KW-1185">Reference proteome</keyword>
<feature type="domain" description="ATP-grasp" evidence="3">
    <location>
        <begin position="288"/>
        <end position="482"/>
    </location>
</feature>
<name>A0A1N7PDJ2_9GAMM</name>
<dbReference type="GO" id="GO:0005737">
    <property type="term" value="C:cytoplasm"/>
    <property type="evidence" value="ECO:0007669"/>
    <property type="project" value="TreeGrafter"/>
</dbReference>
<dbReference type="GO" id="GO:0005524">
    <property type="term" value="F:ATP binding"/>
    <property type="evidence" value="ECO:0007669"/>
    <property type="project" value="UniProtKB-UniRule"/>
</dbReference>
<accession>A0A1N7PDJ2</accession>
<dbReference type="InterPro" id="IPR013651">
    <property type="entry name" value="ATP-grasp_RimK-type"/>
</dbReference>
<dbReference type="Proteomes" id="UP000185639">
    <property type="component" value="Unassembled WGS sequence"/>
</dbReference>
<dbReference type="Pfam" id="PF08443">
    <property type="entry name" value="RimK"/>
    <property type="match status" value="1"/>
</dbReference>
<dbReference type="GO" id="GO:0009432">
    <property type="term" value="P:SOS response"/>
    <property type="evidence" value="ECO:0007669"/>
    <property type="project" value="TreeGrafter"/>
</dbReference>
<dbReference type="InterPro" id="IPR011761">
    <property type="entry name" value="ATP-grasp"/>
</dbReference>
<evidence type="ECO:0000259" key="3">
    <source>
        <dbReference type="PROSITE" id="PS50975"/>
    </source>
</evidence>
<evidence type="ECO:0000313" key="5">
    <source>
        <dbReference type="Proteomes" id="UP000185639"/>
    </source>
</evidence>
<reference evidence="5" key="1">
    <citation type="submission" date="2017-01" db="EMBL/GenBank/DDBJ databases">
        <authorList>
            <person name="Varghese N."/>
            <person name="Submissions S."/>
        </authorList>
    </citation>
    <scope>NUCLEOTIDE SEQUENCE [LARGE SCALE GENOMIC DNA]</scope>
    <source>
        <strain evidence="5">DSM 24913</strain>
    </source>
</reference>
<dbReference type="Gene3D" id="3.30.470.20">
    <property type="entry name" value="ATP-grasp fold, B domain"/>
    <property type="match status" value="1"/>
</dbReference>
<evidence type="ECO:0000256" key="2">
    <source>
        <dbReference type="PROSITE-ProRule" id="PRU00409"/>
    </source>
</evidence>
<dbReference type="OrthoDB" id="9800957at2"/>
<dbReference type="InterPro" id="IPR025839">
    <property type="entry name" value="RLAN_dom"/>
</dbReference>
<keyword evidence="4" id="KW-0436">Ligase</keyword>
<keyword evidence="1" id="KW-0464">Manganese</keyword>
<evidence type="ECO:0000313" key="4">
    <source>
        <dbReference type="EMBL" id="SIT08606.1"/>
    </source>
</evidence>